<name>A0A7J6FT32_CANSA</name>
<evidence type="ECO:0000256" key="30">
    <source>
        <dbReference type="SAM" id="Phobius"/>
    </source>
</evidence>
<comment type="similarity">
    <text evidence="3">Belongs to the RLP family.</text>
</comment>
<evidence type="ECO:0000256" key="27">
    <source>
        <dbReference type="ARBA" id="ARBA00060413"/>
    </source>
</evidence>
<evidence type="ECO:0000256" key="29">
    <source>
        <dbReference type="SAM" id="MobiDB-lite"/>
    </source>
</evidence>
<keyword evidence="12 30" id="KW-0812">Transmembrane</keyword>
<evidence type="ECO:0000256" key="15">
    <source>
        <dbReference type="ARBA" id="ARBA00022737"/>
    </source>
</evidence>
<comment type="catalytic activity">
    <reaction evidence="25">
        <text>L-threonyl-[protein] + ATP = O-phospho-L-threonyl-[protein] + ADP + H(+)</text>
        <dbReference type="Rhea" id="RHEA:46608"/>
        <dbReference type="Rhea" id="RHEA-COMP:11060"/>
        <dbReference type="Rhea" id="RHEA-COMP:11605"/>
        <dbReference type="ChEBI" id="CHEBI:15378"/>
        <dbReference type="ChEBI" id="CHEBI:30013"/>
        <dbReference type="ChEBI" id="CHEBI:30616"/>
        <dbReference type="ChEBI" id="CHEBI:61977"/>
        <dbReference type="ChEBI" id="CHEBI:456216"/>
        <dbReference type="EC" id="2.7.11.1"/>
    </reaction>
</comment>
<evidence type="ECO:0000256" key="12">
    <source>
        <dbReference type="ARBA" id="ARBA00022692"/>
    </source>
</evidence>
<dbReference type="Gene3D" id="3.30.200.20">
    <property type="entry name" value="Phosphorylase Kinase, domain 1"/>
    <property type="match status" value="1"/>
</dbReference>
<evidence type="ECO:0000313" key="36">
    <source>
        <dbReference type="Proteomes" id="UP000525078"/>
    </source>
</evidence>
<dbReference type="InterPro" id="IPR000719">
    <property type="entry name" value="Prot_kinase_dom"/>
</dbReference>
<evidence type="ECO:0000256" key="7">
    <source>
        <dbReference type="ARBA" id="ARBA00022527"/>
    </source>
</evidence>
<comment type="catalytic activity">
    <reaction evidence="26">
        <text>L-seryl-[protein] + ATP = O-phospho-L-seryl-[protein] + ADP + H(+)</text>
        <dbReference type="Rhea" id="RHEA:17989"/>
        <dbReference type="Rhea" id="RHEA-COMP:9863"/>
        <dbReference type="Rhea" id="RHEA-COMP:11604"/>
        <dbReference type="ChEBI" id="CHEBI:15378"/>
        <dbReference type="ChEBI" id="CHEBI:29999"/>
        <dbReference type="ChEBI" id="CHEBI:30616"/>
        <dbReference type="ChEBI" id="CHEBI:83421"/>
        <dbReference type="ChEBI" id="CHEBI:456216"/>
        <dbReference type="EC" id="2.7.11.1"/>
    </reaction>
</comment>
<comment type="caution">
    <text evidence="35">The sequence shown here is derived from an EMBL/GenBank/DDBJ whole genome shotgun (WGS) entry which is preliminary data.</text>
</comment>
<evidence type="ECO:0000256" key="22">
    <source>
        <dbReference type="ARBA" id="ARBA00023180"/>
    </source>
</evidence>
<evidence type="ECO:0000256" key="9">
    <source>
        <dbReference type="ARBA" id="ARBA00022614"/>
    </source>
</evidence>
<dbReference type="SUPFAM" id="SSF140612">
    <property type="entry name" value="EB1 dimerisation domain-like"/>
    <property type="match status" value="1"/>
</dbReference>
<keyword evidence="22" id="KW-0325">Glycoprotein</keyword>
<dbReference type="SMART" id="SM00369">
    <property type="entry name" value="LRR_TYP"/>
    <property type="match status" value="3"/>
</dbReference>
<keyword evidence="23" id="KW-0206">Cytoskeleton</keyword>
<dbReference type="EC" id="2.7.11.1" evidence="5"/>
<dbReference type="PANTHER" id="PTHR48007">
    <property type="entry name" value="LEUCINE-RICH REPEAT RECEPTOR-LIKE PROTEIN KINASE PXC1"/>
    <property type="match status" value="1"/>
</dbReference>
<keyword evidence="11" id="KW-0808">Transferase</keyword>
<dbReference type="PANTHER" id="PTHR48007:SF47">
    <property type="entry name" value="PROTEIN KINASE DOMAIN-CONTAINING PROTEIN"/>
    <property type="match status" value="1"/>
</dbReference>
<dbReference type="InterPro" id="IPR036872">
    <property type="entry name" value="CH_dom_sf"/>
</dbReference>
<keyword evidence="20 30" id="KW-1133">Transmembrane helix</keyword>
<feature type="region of interest" description="Disordered" evidence="29">
    <location>
        <begin position="924"/>
        <end position="1011"/>
    </location>
</feature>
<sequence>MNIFTSRILLLLLLLLISSSLLVQSLSLNNNNNNFNNDVVLLLSFKYLLKDPFFVLNSWNINDKNSPCSWTGVTCNGFSQVTALSLPSSGFLGPISPDLGSIKNLQRLDLSNNSLNGSLPKSLFQASELRFLDLSNNLITGELPEVMATMNTNLQALNLSDNALAGNIPSNLGSLPSLKIVSLKNNYLSGVLPSGFQSIELLDLSTNLINGSLRSDFGGENLRYLNLSYNNLSGAIPPEFAKKIPAMATLDFSFNNLTGQIPKSEALLNQKTTSFSGNSDLCGEPTKKLCSTFSSLIPNISAPTSPPAIAAIPRTIDSDPATVTPANHEKKQTGLKPATIIAIVAGDVLGAAILGVIFLYIYRLKKKKKKKIETSLKNEANIAKDEWSSPSSSSESKGFTRWACLRKRTEEEESSSESMASDDEEEGGRKSSTQENDQQRKVGTLVTVDGEKELELETLLKASAYILGATGSSIMYKAVLEDGTTFAVRRIGESSVYRFKDFENRVRVVAKLVHPNLVRVRGFYWGVDEKLIIYDFVPNGCLANARYRKVGSSPCHLPWEARLKIAKGVARGLAYLHEKKHVHGNLKPSNILLGSDMEPKVGDFGLERLVTGDTSTKTWGSARNFGSKRSTASRDSFPDFIPGPSPSPSPSAFGISPYHAPESLRSLKPNPKWDVFSFGVILLELLTGKVVVLDESGQGPGIVVDDKCRALRMADVAIRAELEGKEECLLGCFKVGYNCASPVPQKRPSMKEVVQVLDKIPCSTSSSYYYYVCVRLMGRLKRLLSLSTISNPKTRERKFQRFLTMATNIGMMDGAYFVGRSEILAWINSTLHLSLSKVEEACSGAVHCQLMDAAHPGMVPMHKVNYDAKSEYEMIQNYKVLQDVFNKLKITKHIEVNKLIKGRPLDNLEFMQWMKRYCDSVNGGGSHSYNPLERREASKGGKEASKKGAQSQTSSKGSSAASKSQGSHNGRRTEAAANAVNAANQSGRTSRPSSSGGLSRPSSSGGPACPAYDEQITELKLSVDSLEKERDFYFAKLRDIEILCQCPQIENLTVVGAVKKILYATEDSASVVAEAQAMVSENNGKEVDFLSPIPEVSEERTTSSENQKRKSIVNIDFESAGITSLSPRQRISDVADVHGNVSPLMTY</sequence>
<dbReference type="GO" id="GO:0005524">
    <property type="term" value="F:ATP binding"/>
    <property type="evidence" value="ECO:0007669"/>
    <property type="project" value="UniProtKB-KW"/>
</dbReference>
<dbReference type="InterPro" id="IPR004953">
    <property type="entry name" value="EB1_C"/>
</dbReference>
<dbReference type="InterPro" id="IPR001715">
    <property type="entry name" value="CH_dom"/>
</dbReference>
<dbReference type="FunFam" id="3.80.10.10:FF:000722">
    <property type="entry name" value="Leucine-rich repeat receptor-like protein kinase"/>
    <property type="match status" value="1"/>
</dbReference>
<dbReference type="GO" id="GO:0009652">
    <property type="term" value="P:thigmotropism"/>
    <property type="evidence" value="ECO:0007669"/>
    <property type="project" value="UniProtKB-ARBA"/>
</dbReference>
<evidence type="ECO:0000256" key="8">
    <source>
        <dbReference type="ARBA" id="ARBA00022553"/>
    </source>
</evidence>
<keyword evidence="10" id="KW-0132">Cell division</keyword>
<evidence type="ECO:0000256" key="16">
    <source>
        <dbReference type="ARBA" id="ARBA00022741"/>
    </source>
</evidence>
<evidence type="ECO:0000256" key="25">
    <source>
        <dbReference type="ARBA" id="ARBA00047899"/>
    </source>
</evidence>
<dbReference type="SUPFAM" id="SSF56112">
    <property type="entry name" value="Protein kinase-like (PK-like)"/>
    <property type="match status" value="1"/>
</dbReference>
<dbReference type="Gene3D" id="1.10.418.10">
    <property type="entry name" value="Calponin-like domain"/>
    <property type="match status" value="1"/>
</dbReference>
<keyword evidence="24" id="KW-0131">Cell cycle</keyword>
<dbReference type="InterPro" id="IPR013210">
    <property type="entry name" value="LRR_N_plant-typ"/>
</dbReference>
<dbReference type="InterPro" id="IPR003591">
    <property type="entry name" value="Leu-rich_rpt_typical-subtyp"/>
</dbReference>
<dbReference type="SUPFAM" id="SSF47576">
    <property type="entry name" value="Calponin-homology domain, CH-domain"/>
    <property type="match status" value="1"/>
</dbReference>
<proteinExistence type="inferred from homology"/>
<comment type="subcellular location">
    <subcellularLocation>
        <location evidence="27">Cytoplasm</location>
        <location evidence="27">Cytoskeleton</location>
        <location evidence="27">Phragmoplast</location>
    </subcellularLocation>
    <subcellularLocation>
        <location evidence="1">Cytoplasm</location>
        <location evidence="1">Cytoskeleton</location>
        <location evidence="1">Spindle</location>
    </subcellularLocation>
    <subcellularLocation>
        <location evidence="2">Membrane</location>
        <topology evidence="2">Single-pass type I membrane protein</topology>
    </subcellularLocation>
</comment>
<evidence type="ECO:0000256" key="23">
    <source>
        <dbReference type="ARBA" id="ARBA00023212"/>
    </source>
</evidence>
<dbReference type="PROSITE" id="PS50021">
    <property type="entry name" value="CH"/>
    <property type="match status" value="1"/>
</dbReference>
<feature type="compositionally biased region" description="Basic and acidic residues" evidence="29">
    <location>
        <begin position="932"/>
        <end position="946"/>
    </location>
</feature>
<feature type="domain" description="Protein kinase" evidence="32">
    <location>
        <begin position="461"/>
        <end position="769"/>
    </location>
</feature>
<evidence type="ECO:0000259" key="32">
    <source>
        <dbReference type="PROSITE" id="PS50011"/>
    </source>
</evidence>
<keyword evidence="21 30" id="KW-0472">Membrane</keyword>
<dbReference type="FunFam" id="1.10.510.10:FF:001023">
    <property type="entry name" value="Os07g0541700 protein"/>
    <property type="match status" value="1"/>
</dbReference>
<comment type="similarity">
    <text evidence="4">Belongs to the MAPRE family.</text>
</comment>
<dbReference type="Pfam" id="PF00069">
    <property type="entry name" value="Pkinase"/>
    <property type="match status" value="1"/>
</dbReference>
<feature type="compositionally biased region" description="Acidic residues" evidence="29">
    <location>
        <begin position="411"/>
        <end position="426"/>
    </location>
</feature>
<feature type="region of interest" description="Disordered" evidence="29">
    <location>
        <begin position="621"/>
        <end position="643"/>
    </location>
</feature>
<dbReference type="GO" id="GO:0005874">
    <property type="term" value="C:microtubule"/>
    <property type="evidence" value="ECO:0007669"/>
    <property type="project" value="UniProtKB-KW"/>
</dbReference>
<dbReference type="FunFam" id="1.20.5.1430:FF:000006">
    <property type="entry name" value="Microtubule-associated protein RP/EB family member 1C"/>
    <property type="match status" value="1"/>
</dbReference>
<dbReference type="InterPro" id="IPR001611">
    <property type="entry name" value="Leu-rich_rpt"/>
</dbReference>
<dbReference type="GO" id="GO:0004674">
    <property type="term" value="F:protein serine/threonine kinase activity"/>
    <property type="evidence" value="ECO:0007669"/>
    <property type="project" value="UniProtKB-KW"/>
</dbReference>
<evidence type="ECO:0000256" key="21">
    <source>
        <dbReference type="ARBA" id="ARBA00023136"/>
    </source>
</evidence>
<evidence type="ECO:0000256" key="5">
    <source>
        <dbReference type="ARBA" id="ARBA00012513"/>
    </source>
</evidence>
<accession>A0A7J6FT32</accession>
<feature type="region of interest" description="Disordered" evidence="29">
    <location>
        <begin position="408"/>
        <end position="444"/>
    </location>
</feature>
<evidence type="ECO:0000259" key="33">
    <source>
        <dbReference type="PROSITE" id="PS50021"/>
    </source>
</evidence>
<keyword evidence="8" id="KW-0597">Phosphoprotein</keyword>
<dbReference type="InterPro" id="IPR046959">
    <property type="entry name" value="PRK1-6/SRF4-like"/>
</dbReference>
<feature type="domain" description="Calponin-homology (CH)" evidence="33">
    <location>
        <begin position="817"/>
        <end position="919"/>
    </location>
</feature>
<feature type="chain" id="PRO_5029656034" description="non-specific serine/threonine protein kinase" evidence="31">
    <location>
        <begin position="26"/>
        <end position="1147"/>
    </location>
</feature>
<dbReference type="Gene3D" id="1.10.510.10">
    <property type="entry name" value="Transferase(Phosphotransferase) domain 1"/>
    <property type="match status" value="1"/>
</dbReference>
<evidence type="ECO:0000256" key="28">
    <source>
        <dbReference type="PROSITE-ProRule" id="PRU00576"/>
    </source>
</evidence>
<keyword evidence="14 31" id="KW-0732">Signal</keyword>
<dbReference type="Gene3D" id="1.20.5.1430">
    <property type="match status" value="1"/>
</dbReference>
<dbReference type="CDD" id="cd14066">
    <property type="entry name" value="STKc_IRAK"/>
    <property type="match status" value="1"/>
</dbReference>
<dbReference type="AlphaFoldDB" id="A0A7J6FT32"/>
<keyword evidence="6" id="KW-0963">Cytoplasm</keyword>
<protein>
    <recommendedName>
        <fullName evidence="5">non-specific serine/threonine protein kinase</fullName>
        <ecNumber evidence="5">2.7.11.1</ecNumber>
    </recommendedName>
</protein>
<feature type="signal peptide" evidence="31">
    <location>
        <begin position="1"/>
        <end position="25"/>
    </location>
</feature>
<dbReference type="InterPro" id="IPR011009">
    <property type="entry name" value="Kinase-like_dom_sf"/>
</dbReference>
<evidence type="ECO:0000256" key="3">
    <source>
        <dbReference type="ARBA" id="ARBA00009592"/>
    </source>
</evidence>
<organism evidence="35 36">
    <name type="scientific">Cannabis sativa</name>
    <name type="common">Hemp</name>
    <name type="synonym">Marijuana</name>
    <dbReference type="NCBI Taxonomy" id="3483"/>
    <lineage>
        <taxon>Eukaryota</taxon>
        <taxon>Viridiplantae</taxon>
        <taxon>Streptophyta</taxon>
        <taxon>Embryophyta</taxon>
        <taxon>Tracheophyta</taxon>
        <taxon>Spermatophyta</taxon>
        <taxon>Magnoliopsida</taxon>
        <taxon>eudicotyledons</taxon>
        <taxon>Gunneridae</taxon>
        <taxon>Pentapetalae</taxon>
        <taxon>rosids</taxon>
        <taxon>fabids</taxon>
        <taxon>Rosales</taxon>
        <taxon>Cannabaceae</taxon>
        <taxon>Cannabis</taxon>
    </lineage>
</organism>
<dbReference type="PROSITE" id="PS51230">
    <property type="entry name" value="EB1_C"/>
    <property type="match status" value="1"/>
</dbReference>
<dbReference type="Proteomes" id="UP000525078">
    <property type="component" value="Unassembled WGS sequence"/>
</dbReference>
<feature type="transmembrane region" description="Helical" evidence="30">
    <location>
        <begin position="340"/>
        <end position="362"/>
    </location>
</feature>
<evidence type="ECO:0000256" key="19">
    <source>
        <dbReference type="ARBA" id="ARBA00022840"/>
    </source>
</evidence>
<evidence type="ECO:0000256" key="4">
    <source>
        <dbReference type="ARBA" id="ARBA00010729"/>
    </source>
</evidence>
<evidence type="ECO:0000256" key="10">
    <source>
        <dbReference type="ARBA" id="ARBA00022618"/>
    </source>
</evidence>
<dbReference type="GO" id="GO:0005819">
    <property type="term" value="C:spindle"/>
    <property type="evidence" value="ECO:0007669"/>
    <property type="project" value="UniProtKB-SubCell"/>
</dbReference>
<evidence type="ECO:0000256" key="20">
    <source>
        <dbReference type="ARBA" id="ARBA00022989"/>
    </source>
</evidence>
<dbReference type="FunFam" id="1.10.418.10:FF:000028">
    <property type="entry name" value="RP/EB family microtubule-associated protein"/>
    <property type="match status" value="1"/>
</dbReference>
<evidence type="ECO:0000256" key="18">
    <source>
        <dbReference type="ARBA" id="ARBA00022777"/>
    </source>
</evidence>
<dbReference type="Pfam" id="PF00560">
    <property type="entry name" value="LRR_1"/>
    <property type="match status" value="5"/>
</dbReference>
<keyword evidence="15" id="KW-0677">Repeat</keyword>
<feature type="compositionally biased region" description="Low complexity" evidence="29">
    <location>
        <begin position="947"/>
        <end position="967"/>
    </location>
</feature>
<feature type="compositionally biased region" description="Low complexity" evidence="29">
    <location>
        <begin position="975"/>
        <end position="1007"/>
    </location>
</feature>
<dbReference type="InterPro" id="IPR036133">
    <property type="entry name" value="EB1_C_sf"/>
</dbReference>
<evidence type="ECO:0000256" key="13">
    <source>
        <dbReference type="ARBA" id="ARBA00022701"/>
    </source>
</evidence>
<dbReference type="GO" id="GO:0009524">
    <property type="term" value="C:phragmoplast"/>
    <property type="evidence" value="ECO:0007669"/>
    <property type="project" value="UniProtKB-SubCell"/>
</dbReference>
<evidence type="ECO:0000256" key="2">
    <source>
        <dbReference type="ARBA" id="ARBA00004479"/>
    </source>
</evidence>
<reference evidence="35 36" key="1">
    <citation type="journal article" date="2020" name="bioRxiv">
        <title>Sequence and annotation of 42 cannabis genomes reveals extensive copy number variation in cannabinoid synthesis and pathogen resistance genes.</title>
        <authorList>
            <person name="Mckernan K.J."/>
            <person name="Helbert Y."/>
            <person name="Kane L.T."/>
            <person name="Ebling H."/>
            <person name="Zhang L."/>
            <person name="Liu B."/>
            <person name="Eaton Z."/>
            <person name="Mclaughlin S."/>
            <person name="Kingan S."/>
            <person name="Baybayan P."/>
            <person name="Concepcion G."/>
            <person name="Jordan M."/>
            <person name="Riva A."/>
            <person name="Barbazuk W."/>
            <person name="Harkins T."/>
        </authorList>
    </citation>
    <scope>NUCLEOTIDE SEQUENCE [LARGE SCALE GENOMIC DNA]</scope>
    <source>
        <strain evidence="36">cv. Jamaican Lion 4</strain>
        <tissue evidence="35">Leaf</tissue>
    </source>
</reference>
<dbReference type="InterPro" id="IPR032675">
    <property type="entry name" value="LRR_dom_sf"/>
</dbReference>
<keyword evidence="17" id="KW-0498">Mitosis</keyword>
<evidence type="ECO:0000256" key="1">
    <source>
        <dbReference type="ARBA" id="ARBA00004186"/>
    </source>
</evidence>
<evidence type="ECO:0000256" key="31">
    <source>
        <dbReference type="SAM" id="SignalP"/>
    </source>
</evidence>
<keyword evidence="19" id="KW-0067">ATP-binding</keyword>
<evidence type="ECO:0000256" key="26">
    <source>
        <dbReference type="ARBA" id="ARBA00048679"/>
    </source>
</evidence>
<keyword evidence="18" id="KW-0418">Kinase</keyword>
<dbReference type="GO" id="GO:0051301">
    <property type="term" value="P:cell division"/>
    <property type="evidence" value="ECO:0007669"/>
    <property type="project" value="UniProtKB-KW"/>
</dbReference>
<keyword evidence="16" id="KW-0547">Nucleotide-binding</keyword>
<dbReference type="GO" id="GO:0016020">
    <property type="term" value="C:membrane"/>
    <property type="evidence" value="ECO:0007669"/>
    <property type="project" value="UniProtKB-SubCell"/>
</dbReference>
<dbReference type="GO" id="GO:0008017">
    <property type="term" value="F:microtubule binding"/>
    <property type="evidence" value="ECO:0007669"/>
    <property type="project" value="InterPro"/>
</dbReference>
<keyword evidence="13 28" id="KW-0493">Microtubule</keyword>
<evidence type="ECO:0000256" key="11">
    <source>
        <dbReference type="ARBA" id="ARBA00022679"/>
    </source>
</evidence>
<dbReference type="SUPFAM" id="SSF52058">
    <property type="entry name" value="L domain-like"/>
    <property type="match status" value="1"/>
</dbReference>
<dbReference type="PROSITE" id="PS50011">
    <property type="entry name" value="PROTEIN_KINASE_DOM"/>
    <property type="match status" value="1"/>
</dbReference>
<feature type="domain" description="EB1 C-terminal" evidence="34">
    <location>
        <begin position="1001"/>
        <end position="1071"/>
    </location>
</feature>
<dbReference type="Gene3D" id="3.80.10.10">
    <property type="entry name" value="Ribonuclease Inhibitor"/>
    <property type="match status" value="2"/>
</dbReference>
<keyword evidence="9" id="KW-0433">Leucine-rich repeat</keyword>
<evidence type="ECO:0000256" key="6">
    <source>
        <dbReference type="ARBA" id="ARBA00022490"/>
    </source>
</evidence>
<dbReference type="EMBL" id="JAATIP010000098">
    <property type="protein sequence ID" value="KAF4373876.1"/>
    <property type="molecule type" value="Genomic_DNA"/>
</dbReference>
<evidence type="ECO:0000256" key="14">
    <source>
        <dbReference type="ARBA" id="ARBA00022729"/>
    </source>
</evidence>
<dbReference type="Pfam" id="PF08263">
    <property type="entry name" value="LRRNT_2"/>
    <property type="match status" value="1"/>
</dbReference>
<gene>
    <name evidence="35" type="ORF">F8388_007782</name>
</gene>
<dbReference type="Pfam" id="PF00307">
    <property type="entry name" value="CH"/>
    <property type="match status" value="1"/>
</dbReference>
<evidence type="ECO:0000259" key="34">
    <source>
        <dbReference type="PROSITE" id="PS51230"/>
    </source>
</evidence>
<evidence type="ECO:0000313" key="35">
    <source>
        <dbReference type="EMBL" id="KAF4373876.1"/>
    </source>
</evidence>
<dbReference type="FunFam" id="3.80.10.10:FF:000275">
    <property type="entry name" value="Leucine-rich repeat receptor-like protein kinase"/>
    <property type="match status" value="1"/>
</dbReference>
<evidence type="ECO:0000256" key="17">
    <source>
        <dbReference type="ARBA" id="ARBA00022776"/>
    </source>
</evidence>
<evidence type="ECO:0000256" key="24">
    <source>
        <dbReference type="ARBA" id="ARBA00023306"/>
    </source>
</evidence>
<dbReference type="Pfam" id="PF03271">
    <property type="entry name" value="EB1"/>
    <property type="match status" value="1"/>
</dbReference>
<keyword evidence="7" id="KW-0723">Serine/threonine-protein kinase</keyword>